<evidence type="ECO:0000256" key="10">
    <source>
        <dbReference type="SAM" id="MobiDB-lite"/>
    </source>
</evidence>
<keyword evidence="3" id="KW-0158">Chromosome</keyword>
<organism evidence="13 14">
    <name type="scientific">Neoarthrinium moseri</name>
    <dbReference type="NCBI Taxonomy" id="1658444"/>
    <lineage>
        <taxon>Eukaryota</taxon>
        <taxon>Fungi</taxon>
        <taxon>Dikarya</taxon>
        <taxon>Ascomycota</taxon>
        <taxon>Pezizomycotina</taxon>
        <taxon>Sordariomycetes</taxon>
        <taxon>Xylariomycetidae</taxon>
        <taxon>Amphisphaeriales</taxon>
        <taxon>Apiosporaceae</taxon>
        <taxon>Neoarthrinium</taxon>
    </lineage>
</organism>
<dbReference type="GO" id="GO:0000779">
    <property type="term" value="C:condensed chromosome, centromeric region"/>
    <property type="evidence" value="ECO:0007669"/>
    <property type="project" value="UniProtKB-ARBA"/>
</dbReference>
<evidence type="ECO:0000313" key="14">
    <source>
        <dbReference type="Proteomes" id="UP000829685"/>
    </source>
</evidence>
<keyword evidence="5" id="KW-0159">Chromosome partition</keyword>
<proteinExistence type="inferred from homology"/>
<feature type="compositionally biased region" description="Polar residues" evidence="10">
    <location>
        <begin position="606"/>
        <end position="632"/>
    </location>
</feature>
<dbReference type="GO" id="GO:0045132">
    <property type="term" value="P:meiotic chromosome segregation"/>
    <property type="evidence" value="ECO:0007669"/>
    <property type="project" value="InterPro"/>
</dbReference>
<evidence type="ECO:0000259" key="12">
    <source>
        <dbReference type="Pfam" id="PF07558"/>
    </source>
</evidence>
<evidence type="ECO:0000256" key="9">
    <source>
        <dbReference type="SAM" id="Coils"/>
    </source>
</evidence>
<evidence type="ECO:0000256" key="4">
    <source>
        <dbReference type="ARBA" id="ARBA00022618"/>
    </source>
</evidence>
<keyword evidence="6 9" id="KW-0175">Coiled coil</keyword>
<feature type="compositionally biased region" description="Basic and acidic residues" evidence="10">
    <location>
        <begin position="364"/>
        <end position="388"/>
    </location>
</feature>
<feature type="compositionally biased region" description="Basic and acidic residues" evidence="10">
    <location>
        <begin position="320"/>
        <end position="329"/>
    </location>
</feature>
<evidence type="ECO:0008006" key="15">
    <source>
        <dbReference type="Google" id="ProtNLM"/>
    </source>
</evidence>
<evidence type="ECO:0000256" key="1">
    <source>
        <dbReference type="ARBA" id="ARBA00004584"/>
    </source>
</evidence>
<keyword evidence="7" id="KW-0131">Cell cycle</keyword>
<reference evidence="13" key="1">
    <citation type="submission" date="2021-03" db="EMBL/GenBank/DDBJ databases">
        <title>Revisited historic fungal species revealed as producer of novel bioactive compounds through whole genome sequencing and comparative genomics.</title>
        <authorList>
            <person name="Vignolle G.A."/>
            <person name="Hochenegger N."/>
            <person name="Mach R.L."/>
            <person name="Mach-Aigner A.R."/>
            <person name="Javad Rahimi M."/>
            <person name="Salim K.A."/>
            <person name="Chan C.M."/>
            <person name="Lim L.B.L."/>
            <person name="Cai F."/>
            <person name="Druzhinina I.S."/>
            <person name="U'Ren J.M."/>
            <person name="Derntl C."/>
        </authorList>
    </citation>
    <scope>NUCLEOTIDE SEQUENCE</scope>
    <source>
        <strain evidence="13">TUCIM 5799</strain>
    </source>
</reference>
<evidence type="ECO:0000256" key="3">
    <source>
        <dbReference type="ARBA" id="ARBA00022454"/>
    </source>
</evidence>
<dbReference type="InterPro" id="IPR011515">
    <property type="entry name" value="Shugoshin_C"/>
</dbReference>
<dbReference type="Pfam" id="PF07558">
    <property type="entry name" value="Shugoshin_N"/>
    <property type="match status" value="1"/>
</dbReference>
<feature type="domain" description="Shugoshin C-terminal" evidence="11">
    <location>
        <begin position="452"/>
        <end position="475"/>
    </location>
</feature>
<evidence type="ECO:0000256" key="7">
    <source>
        <dbReference type="ARBA" id="ARBA00023306"/>
    </source>
</evidence>
<comment type="subcellular location">
    <subcellularLocation>
        <location evidence="1">Chromosome</location>
        <location evidence="1">Centromere</location>
    </subcellularLocation>
</comment>
<evidence type="ECO:0000256" key="8">
    <source>
        <dbReference type="ARBA" id="ARBA00023328"/>
    </source>
</evidence>
<evidence type="ECO:0000313" key="13">
    <source>
        <dbReference type="EMBL" id="KAI1869470.1"/>
    </source>
</evidence>
<comment type="caution">
    <text evidence="13">The sequence shown here is derived from an EMBL/GenBank/DDBJ whole genome shotgun (WGS) entry which is preliminary data.</text>
</comment>
<feature type="region of interest" description="Disordered" evidence="10">
    <location>
        <begin position="177"/>
        <end position="587"/>
    </location>
</feature>
<name>A0A9P9WLT4_9PEZI</name>
<evidence type="ECO:0000256" key="2">
    <source>
        <dbReference type="ARBA" id="ARBA00010845"/>
    </source>
</evidence>
<feature type="coiled-coil region" evidence="9">
    <location>
        <begin position="39"/>
        <end position="73"/>
    </location>
</feature>
<comment type="similarity">
    <text evidence="2">Belongs to the shugoshin family.</text>
</comment>
<feature type="compositionally biased region" description="Low complexity" evidence="10">
    <location>
        <begin position="519"/>
        <end position="531"/>
    </location>
</feature>
<accession>A0A9P9WLT4</accession>
<feature type="compositionally biased region" description="Basic residues" evidence="10">
    <location>
        <begin position="109"/>
        <end position="118"/>
    </location>
</feature>
<evidence type="ECO:0000259" key="11">
    <source>
        <dbReference type="Pfam" id="PF07557"/>
    </source>
</evidence>
<keyword evidence="8" id="KW-0137">Centromere</keyword>
<evidence type="ECO:0000256" key="5">
    <source>
        <dbReference type="ARBA" id="ARBA00022829"/>
    </source>
</evidence>
<keyword evidence="4" id="KW-0132">Cell division</keyword>
<protein>
    <recommendedName>
        <fullName evidence="15">Shugoshin</fullName>
    </recommendedName>
</protein>
<gene>
    <name evidence="13" type="ORF">JX265_006560</name>
</gene>
<feature type="region of interest" description="Disordered" evidence="10">
    <location>
        <begin position="605"/>
        <end position="715"/>
    </location>
</feature>
<feature type="domain" description="Shugoshin N-terminal coiled-coil" evidence="12">
    <location>
        <begin position="17"/>
        <end position="61"/>
    </location>
</feature>
<dbReference type="Proteomes" id="UP000829685">
    <property type="component" value="Unassembled WGS sequence"/>
</dbReference>
<evidence type="ECO:0000256" key="6">
    <source>
        <dbReference type="ARBA" id="ARBA00023054"/>
    </source>
</evidence>
<dbReference type="GO" id="GO:0051301">
    <property type="term" value="P:cell division"/>
    <property type="evidence" value="ECO:0007669"/>
    <property type="project" value="UniProtKB-KW"/>
</dbReference>
<feature type="compositionally biased region" description="Basic and acidic residues" evidence="10">
    <location>
        <begin position="273"/>
        <end position="299"/>
    </location>
</feature>
<dbReference type="GO" id="GO:0005634">
    <property type="term" value="C:nucleus"/>
    <property type="evidence" value="ECO:0007669"/>
    <property type="project" value="InterPro"/>
</dbReference>
<dbReference type="InterPro" id="IPR011516">
    <property type="entry name" value="Shugoshin_N"/>
</dbReference>
<sequence>MARLNEPLAAPDCIETLRRRFLRQNRDIARTNSTQSLRIRSLENECARMLSENLELRGQILRLETELRESRAQRIADHALEIKEKMEAQLLEWGSMLASLGHEPIPKNRSPRAAKKMRMSPGMGLASSPRLRRRNTSELEAAALQEGRLAPLWENKSCPRETLNQEEILALCSEAVDTTDSPDLGPPPVSRFVDEDPVKIGLPTKSSSEAESVEESLSKPLVREAKEPTPENEPAEEEPQEIESSFQKPVSRPVVLLPAPEPEVAKANLKRKTREDEERDAALEMRPRGDPTKLVKGGKENLPFALDRPASRPIKHLPLARKDAREKPIAAKPSAAPRKPLGAKSANEVVNSPKKSAKGSILDEIAKAKAEFKGSERTKERAKPKMKEAPTPVEIPAPEPEPVQVASVDIAPDALSAEPDLAMPDSPQPAAPREEMRDTPPPADISAKGETSRGSRRAKAAVSYAEPNLRDKMRRPTKQLFDAVAGEGKSMRRTSHSKSIDLPSVKSEEKSQGWKDLPAASGSAASEMAASPLVRKVSRTSPSDLLPTTDLTDRRKRDSVQGGGSDNSALATGKGSNKPMNRRLEEIATREAEVAKIFDGEDVYEFTSSSPKSNGSQASTPEKTRKTSSSRAGKSRRLSSIMREELAAEAASTGPHEKSKNPRKRASMTVQKTTSRFDSEDGPAEGDSSFNSTSSGDMDAAVKDKVSMRRRSMML</sequence>
<feature type="compositionally biased region" description="Polar residues" evidence="10">
    <location>
        <begin position="566"/>
        <end position="579"/>
    </location>
</feature>
<dbReference type="EMBL" id="JAFIMR010000015">
    <property type="protein sequence ID" value="KAI1869470.1"/>
    <property type="molecule type" value="Genomic_DNA"/>
</dbReference>
<feature type="region of interest" description="Disordered" evidence="10">
    <location>
        <begin position="102"/>
        <end position="133"/>
    </location>
</feature>
<keyword evidence="14" id="KW-1185">Reference proteome</keyword>
<dbReference type="Pfam" id="PF07557">
    <property type="entry name" value="Shugoshin_C"/>
    <property type="match status" value="1"/>
</dbReference>
<dbReference type="AlphaFoldDB" id="A0A9P9WLT4"/>